<feature type="transmembrane region" description="Helical" evidence="7">
    <location>
        <begin position="78"/>
        <end position="97"/>
    </location>
</feature>
<dbReference type="PANTHER" id="PTHR43744">
    <property type="entry name" value="ABC TRANSPORTER PERMEASE PROTEIN MG189-RELATED-RELATED"/>
    <property type="match status" value="1"/>
</dbReference>
<evidence type="ECO:0000256" key="3">
    <source>
        <dbReference type="ARBA" id="ARBA00022475"/>
    </source>
</evidence>
<protein>
    <submittedName>
        <fullName evidence="9">Carbohydrate ABC transporter permease</fullName>
    </submittedName>
</protein>
<evidence type="ECO:0000256" key="6">
    <source>
        <dbReference type="ARBA" id="ARBA00023136"/>
    </source>
</evidence>
<gene>
    <name evidence="9" type="ORF">DW016_07210</name>
</gene>
<dbReference type="RefSeq" id="WP_048620624.1">
    <property type="nucleotide sequence ID" value="NZ_BAABYU010000001.1"/>
</dbReference>
<dbReference type="InterPro" id="IPR035906">
    <property type="entry name" value="MetI-like_sf"/>
</dbReference>
<dbReference type="SUPFAM" id="SSF161098">
    <property type="entry name" value="MetI-like"/>
    <property type="match status" value="1"/>
</dbReference>
<feature type="transmembrane region" description="Helical" evidence="7">
    <location>
        <begin position="143"/>
        <end position="162"/>
    </location>
</feature>
<evidence type="ECO:0000256" key="1">
    <source>
        <dbReference type="ARBA" id="ARBA00004651"/>
    </source>
</evidence>
<accession>A0A3E3K2U8</accession>
<proteinExistence type="inferred from homology"/>
<comment type="caution">
    <text evidence="9">The sequence shown here is derived from an EMBL/GenBank/DDBJ whole genome shotgun (WGS) entry which is preliminary data.</text>
</comment>
<keyword evidence="2 7" id="KW-0813">Transport</keyword>
<evidence type="ECO:0000259" key="8">
    <source>
        <dbReference type="PROSITE" id="PS50928"/>
    </source>
</evidence>
<name>A0A3E3K2U8_9FIRM</name>
<reference evidence="9 10" key="1">
    <citation type="submission" date="2018-08" db="EMBL/GenBank/DDBJ databases">
        <title>A genome reference for cultivated species of the human gut microbiota.</title>
        <authorList>
            <person name="Zou Y."/>
            <person name="Xue W."/>
            <person name="Luo G."/>
        </authorList>
    </citation>
    <scope>NUCLEOTIDE SEQUENCE [LARGE SCALE GENOMIC DNA]</scope>
    <source>
        <strain evidence="9 10">AF37-2AT</strain>
    </source>
</reference>
<evidence type="ECO:0000256" key="7">
    <source>
        <dbReference type="RuleBase" id="RU363032"/>
    </source>
</evidence>
<keyword evidence="5 7" id="KW-1133">Transmembrane helix</keyword>
<feature type="transmembrane region" description="Helical" evidence="7">
    <location>
        <begin position="9"/>
        <end position="31"/>
    </location>
</feature>
<sequence length="277" mass="31664">MTSKKIKNMLVYILVIIVAALVALPFIWMVVSAFKSQRELFAYPPTFFPTEWKWENFTEAASRGSISFWAMFLNSMKIAVPSTLFNVIFSSLAGYAFARLRFPGRDKIFMCFLAAMMVPFVITLIPRFLLFRDLGFYDTYVPLIVPAMFGTPFSIFLTRQFFMTLPKELEEAAIVDGCSHVRIWWQIFMPLCKPIISTLTVFQFQSSYNDFMGPIIYIATDAKFTVQMGLSSFRNSFTSRYDLIMAGSILALIPIIILFVCCQKYIVRGIAMSGMKG</sequence>
<keyword evidence="3" id="KW-1003">Cell membrane</keyword>
<evidence type="ECO:0000256" key="2">
    <source>
        <dbReference type="ARBA" id="ARBA00022448"/>
    </source>
</evidence>
<dbReference type="PROSITE" id="PS50928">
    <property type="entry name" value="ABC_TM1"/>
    <property type="match status" value="1"/>
</dbReference>
<dbReference type="CDD" id="cd06261">
    <property type="entry name" value="TM_PBP2"/>
    <property type="match status" value="1"/>
</dbReference>
<dbReference type="PANTHER" id="PTHR43744:SF12">
    <property type="entry name" value="ABC TRANSPORTER PERMEASE PROTEIN MG189-RELATED"/>
    <property type="match status" value="1"/>
</dbReference>
<evidence type="ECO:0000256" key="4">
    <source>
        <dbReference type="ARBA" id="ARBA00022692"/>
    </source>
</evidence>
<dbReference type="EMBL" id="QVLX01000003">
    <property type="protein sequence ID" value="RGE87891.1"/>
    <property type="molecule type" value="Genomic_DNA"/>
</dbReference>
<feature type="domain" description="ABC transmembrane type-1" evidence="8">
    <location>
        <begin position="72"/>
        <end position="262"/>
    </location>
</feature>
<dbReference type="GeneID" id="97191668"/>
<feature type="transmembrane region" description="Helical" evidence="7">
    <location>
        <begin position="183"/>
        <end position="204"/>
    </location>
</feature>
<dbReference type="InterPro" id="IPR000515">
    <property type="entry name" value="MetI-like"/>
</dbReference>
<dbReference type="OrthoDB" id="9787837at2"/>
<keyword evidence="6 7" id="KW-0472">Membrane</keyword>
<evidence type="ECO:0000256" key="5">
    <source>
        <dbReference type="ARBA" id="ARBA00022989"/>
    </source>
</evidence>
<keyword evidence="4 7" id="KW-0812">Transmembrane</keyword>
<evidence type="ECO:0000313" key="9">
    <source>
        <dbReference type="EMBL" id="RGE87891.1"/>
    </source>
</evidence>
<feature type="transmembrane region" description="Helical" evidence="7">
    <location>
        <begin position="243"/>
        <end position="267"/>
    </location>
</feature>
<feature type="transmembrane region" description="Helical" evidence="7">
    <location>
        <begin position="109"/>
        <end position="131"/>
    </location>
</feature>
<evidence type="ECO:0000313" key="10">
    <source>
        <dbReference type="Proteomes" id="UP000261080"/>
    </source>
</evidence>
<comment type="similarity">
    <text evidence="7">Belongs to the binding-protein-dependent transport system permease family.</text>
</comment>
<organism evidence="9 10">
    <name type="scientific">Sellimonas intestinalis</name>
    <dbReference type="NCBI Taxonomy" id="1653434"/>
    <lineage>
        <taxon>Bacteria</taxon>
        <taxon>Bacillati</taxon>
        <taxon>Bacillota</taxon>
        <taxon>Clostridia</taxon>
        <taxon>Lachnospirales</taxon>
        <taxon>Lachnospiraceae</taxon>
        <taxon>Sellimonas</taxon>
    </lineage>
</organism>
<dbReference type="Pfam" id="PF00528">
    <property type="entry name" value="BPD_transp_1"/>
    <property type="match status" value="1"/>
</dbReference>
<keyword evidence="10" id="KW-1185">Reference proteome</keyword>
<dbReference type="Proteomes" id="UP000261080">
    <property type="component" value="Unassembled WGS sequence"/>
</dbReference>
<dbReference type="AlphaFoldDB" id="A0A3E3K2U8"/>
<dbReference type="Gene3D" id="1.10.3720.10">
    <property type="entry name" value="MetI-like"/>
    <property type="match status" value="1"/>
</dbReference>
<dbReference type="GO" id="GO:0005886">
    <property type="term" value="C:plasma membrane"/>
    <property type="evidence" value="ECO:0007669"/>
    <property type="project" value="UniProtKB-SubCell"/>
</dbReference>
<dbReference type="GO" id="GO:0055085">
    <property type="term" value="P:transmembrane transport"/>
    <property type="evidence" value="ECO:0007669"/>
    <property type="project" value="InterPro"/>
</dbReference>
<comment type="subcellular location">
    <subcellularLocation>
        <location evidence="1 7">Cell membrane</location>
        <topology evidence="1 7">Multi-pass membrane protein</topology>
    </subcellularLocation>
</comment>